<feature type="chain" id="PRO_5005204558" evidence="1">
    <location>
        <begin position="19"/>
        <end position="573"/>
    </location>
</feature>
<accession>A0A0H3ZM61</accession>
<dbReference type="InterPro" id="IPR014121">
    <property type="entry name" value="TraN_Ftype"/>
</dbReference>
<evidence type="ECO:0000313" key="2">
    <source>
        <dbReference type="EMBL" id="AKN37215.1"/>
    </source>
</evidence>
<dbReference type="EMBL" id="KP795526">
    <property type="protein sequence ID" value="AKN37215.1"/>
    <property type="molecule type" value="Genomic_DNA"/>
</dbReference>
<dbReference type="AlphaFoldDB" id="A0A0H3ZM61"/>
<organism evidence="2">
    <name type="scientific">Enterovibrio norvegicus</name>
    <dbReference type="NCBI Taxonomy" id="188144"/>
    <lineage>
        <taxon>Bacteria</taxon>
        <taxon>Pseudomonadati</taxon>
        <taxon>Pseudomonadota</taxon>
        <taxon>Gammaproteobacteria</taxon>
        <taxon>Vibrionales</taxon>
        <taxon>Vibrionaceae</taxon>
        <taxon>Enterovibrio</taxon>
    </lineage>
</organism>
<proteinExistence type="predicted"/>
<protein>
    <submittedName>
        <fullName evidence="2">IncF plasmid conjugative transfer protein TraN</fullName>
    </submittedName>
</protein>
<name>A0A0H3ZM61_9GAMM</name>
<feature type="signal peptide" evidence="1">
    <location>
        <begin position="1"/>
        <end position="18"/>
    </location>
</feature>
<evidence type="ECO:0000256" key="1">
    <source>
        <dbReference type="SAM" id="SignalP"/>
    </source>
</evidence>
<dbReference type="Pfam" id="PF06986">
    <property type="entry name" value="F_T4SS_TraN"/>
    <property type="match status" value="1"/>
</dbReference>
<keyword evidence="1" id="KW-0732">Signal</keyword>
<dbReference type="NCBIfam" id="TIGR02750">
    <property type="entry name" value="TraN_Ftype"/>
    <property type="match status" value="1"/>
</dbReference>
<sequence>MNKVLILAFVLLTVNVMANQKQPFNESANWAKQTAKNMLEPNQIPLDVNDYCQDATCRAKVINPDETSLNDGNMETKAAQAFAASDLAQGIRKNTNKKRPDFRHDESLRYALLGQENAFEISHGQSNKYVNCERDTQCLFDDVEKTCHAPTHTPVPCYKTPRFTPEIIAPSYQCAAGQLTGHRCLRYRNECRYSSRDRWIVSHQCQSATRNYGLWNGNMVRAPFFKGRLRTTRSTPCERGGATASFTSYDICRQVAYYTPATPVCPAGYGLSGNQCVKNHVDWRVECTLIKACQPLSQRCIEGAASRMINGVATYLPCWKYEVRHECDLPDNCGQYAECKEDKRECSLKQNGVCIEEKVTHTCTKKTCRTMTLNCGEQSFCLDGECYDPLPTLNRHFDQSAAALAALGEAAKGLGDPPNIFSGEPMQCSKKAASIANCCRDSGWGTDAGLVTCNEEEKALIRAKDKGLTLYVGEYCAEKILGACLRKKRSYCAYDSRLGKIIQEQGAINQLGKTLGSAESPTCPALTPEELGQINFDRIDFSEFYPELHSRIHLPDPNVIKQRIQNSLSGEAN</sequence>
<reference evidence="2" key="1">
    <citation type="journal article" date="2015" name="MBio">
        <title>Eco-Evolutionary Dynamics of Episomes among Ecologically Cohesive Bacterial Populations.</title>
        <authorList>
            <person name="Xue H."/>
            <person name="Cordero O.X."/>
            <person name="Camas F.M."/>
            <person name="Trimble W."/>
            <person name="Meyer F."/>
            <person name="Guglielmini J."/>
            <person name="Rocha E.P."/>
            <person name="Polz M.F."/>
        </authorList>
    </citation>
    <scope>NUCLEOTIDE SEQUENCE</scope>
    <source>
        <strain evidence="2">FF_472</strain>
    </source>
</reference>